<evidence type="ECO:0000256" key="2">
    <source>
        <dbReference type="SAM" id="Phobius"/>
    </source>
</evidence>
<feature type="compositionally biased region" description="Basic residues" evidence="1">
    <location>
        <begin position="212"/>
        <end position="232"/>
    </location>
</feature>
<protein>
    <submittedName>
        <fullName evidence="3">Uncharacterized protein</fullName>
    </submittedName>
</protein>
<evidence type="ECO:0000313" key="4">
    <source>
        <dbReference type="Proteomes" id="UP000637513"/>
    </source>
</evidence>
<keyword evidence="4" id="KW-1185">Reference proteome</keyword>
<proteinExistence type="predicted"/>
<name>A0ABR7MVE5_9FIRM</name>
<reference evidence="3 4" key="1">
    <citation type="submission" date="2020-08" db="EMBL/GenBank/DDBJ databases">
        <title>Genome public.</title>
        <authorList>
            <person name="Liu C."/>
            <person name="Sun Q."/>
        </authorList>
    </citation>
    <scope>NUCLEOTIDE SEQUENCE [LARGE SCALE GENOMIC DNA]</scope>
    <source>
        <strain evidence="3 4">BX3</strain>
    </source>
</reference>
<keyword evidence="2" id="KW-0472">Membrane</keyword>
<dbReference type="RefSeq" id="WP_249305065.1">
    <property type="nucleotide sequence ID" value="NZ_JACRSW010000031.1"/>
</dbReference>
<comment type="caution">
    <text evidence="3">The sequence shown here is derived from an EMBL/GenBank/DDBJ whole genome shotgun (WGS) entry which is preliminary data.</text>
</comment>
<organism evidence="3 4">
    <name type="scientific">Jutongia hominis</name>
    <dbReference type="NCBI Taxonomy" id="2763664"/>
    <lineage>
        <taxon>Bacteria</taxon>
        <taxon>Bacillati</taxon>
        <taxon>Bacillota</taxon>
        <taxon>Clostridia</taxon>
        <taxon>Lachnospirales</taxon>
        <taxon>Lachnospiraceae</taxon>
        <taxon>Jutongia</taxon>
    </lineage>
</organism>
<keyword evidence="2" id="KW-1133">Transmembrane helix</keyword>
<gene>
    <name evidence="3" type="ORF">H8700_08410</name>
</gene>
<sequence length="360" mass="40176">MRNYGRRLKNLAALCLLLALLSLLLPFFKVEQGGNAQTVEVSGWDVVTSVTKLSVHYLQKGTIEKDYVVKGDLTWQEVCQAYNSANEAAGRRMLVGSLIAIAIPVICCFFAFLLTLVAAKKKGMVLPVLLLIIAIIENLFLIRSFDQILQFAGSFATKGTKVPDITLLVGIFAFTLFCAIALGIILFAWLIRGFEDPEKEESKERQSQGKGRGSHRSKHSKKKRKKRKKSKKESKEQKEEQPEKTGKVCPGQIQGKRGIFQELSVDLSQGGTFVIGTNQTAMQMAQGVMQEDFKVLNQHSCIVQYDASRQIYRLVSHSKESLVVCHNQQQSILKAQEKLAVPGDTIIYISEDRESSLYLS</sequence>
<accession>A0ABR7MVE5</accession>
<evidence type="ECO:0000256" key="1">
    <source>
        <dbReference type="SAM" id="MobiDB-lite"/>
    </source>
</evidence>
<feature type="transmembrane region" description="Helical" evidence="2">
    <location>
        <begin position="165"/>
        <end position="191"/>
    </location>
</feature>
<feature type="region of interest" description="Disordered" evidence="1">
    <location>
        <begin position="200"/>
        <end position="251"/>
    </location>
</feature>
<dbReference type="EMBL" id="JACRSW010000031">
    <property type="protein sequence ID" value="MBC8557728.1"/>
    <property type="molecule type" value="Genomic_DNA"/>
</dbReference>
<evidence type="ECO:0000313" key="3">
    <source>
        <dbReference type="EMBL" id="MBC8557728.1"/>
    </source>
</evidence>
<keyword evidence="2" id="KW-0812">Transmembrane</keyword>
<feature type="transmembrane region" description="Helical" evidence="2">
    <location>
        <begin position="93"/>
        <end position="117"/>
    </location>
</feature>
<feature type="transmembrane region" description="Helical" evidence="2">
    <location>
        <begin position="124"/>
        <end position="145"/>
    </location>
</feature>
<feature type="compositionally biased region" description="Basic and acidic residues" evidence="1">
    <location>
        <begin position="233"/>
        <end position="246"/>
    </location>
</feature>
<dbReference type="Proteomes" id="UP000637513">
    <property type="component" value="Unassembled WGS sequence"/>
</dbReference>